<organism evidence="1">
    <name type="scientific">Haloferax sp. CBA1149</name>
    <dbReference type="NCBI Taxonomy" id="2650753"/>
    <lineage>
        <taxon>Archaea</taxon>
        <taxon>Methanobacteriati</taxon>
        <taxon>Methanobacteriota</taxon>
        <taxon>Stenosarchaea group</taxon>
        <taxon>Halobacteria</taxon>
        <taxon>Halobacteriales</taxon>
        <taxon>Haloferacaceae</taxon>
        <taxon>Haloferax</taxon>
    </lineage>
</organism>
<dbReference type="RefSeq" id="WP_151139935.1">
    <property type="nucleotide sequence ID" value="NZ_VZUS01000006.1"/>
</dbReference>
<accession>A0A643JQ29</accession>
<name>A0A643JQ29_9EURY</name>
<dbReference type="EMBL" id="VZUS01000006">
    <property type="protein sequence ID" value="KAB1184771.1"/>
    <property type="molecule type" value="Genomic_DNA"/>
</dbReference>
<comment type="caution">
    <text evidence="1">The sequence shown here is derived from an EMBL/GenBank/DDBJ whole genome shotgun (WGS) entry which is preliminary data.</text>
</comment>
<protein>
    <submittedName>
        <fullName evidence="1">Uncharacterized protein</fullName>
    </submittedName>
</protein>
<dbReference type="AlphaFoldDB" id="A0A643JQ29"/>
<sequence>MGSFNSDLKDGELIEQYLVKYLFPKISVSFDRLESMSEQYDEGDIRATIPDVGDELLLDVKAQTTYINNPRESFVLELDYLKHGQLKQGWFYDNSKATEYYLFVWISDARRDNLRQLSDIETAKCLLVSRQRLQKFLAEEGHDRDSVEAKARQIREQGQKKYIASGHDDFFYYLTNFLDERPLNIVMKYDALDRLSEETYVVEGDSLRAGERLFG</sequence>
<proteinExistence type="predicted"/>
<reference evidence="1" key="1">
    <citation type="submission" date="2019-09" db="EMBL/GenBank/DDBJ databases">
        <title>Genomic analysis of Haloferax sp. CBA1149.</title>
        <authorList>
            <person name="Roh S.W."/>
        </authorList>
    </citation>
    <scope>NUCLEOTIDE SEQUENCE</scope>
    <source>
        <strain evidence="1">CBA1149</strain>
    </source>
</reference>
<gene>
    <name evidence="1" type="ORF">Hfx1149_17040</name>
</gene>
<evidence type="ECO:0000313" key="1">
    <source>
        <dbReference type="EMBL" id="KAB1184771.1"/>
    </source>
</evidence>